<keyword evidence="4" id="KW-0238">DNA-binding</keyword>
<dbReference type="Gene3D" id="4.10.240.10">
    <property type="entry name" value="Zn(2)-C6 fungal-type DNA-binding domain"/>
    <property type="match status" value="1"/>
</dbReference>
<feature type="domain" description="Zn(2)-C6 fungal-type" evidence="7">
    <location>
        <begin position="83"/>
        <end position="111"/>
    </location>
</feature>
<dbReference type="InterPro" id="IPR052360">
    <property type="entry name" value="Transcr_Regulatory_Proteins"/>
</dbReference>
<dbReference type="SMART" id="SM00066">
    <property type="entry name" value="GAL4"/>
    <property type="match status" value="1"/>
</dbReference>
<evidence type="ECO:0000256" key="5">
    <source>
        <dbReference type="ARBA" id="ARBA00023163"/>
    </source>
</evidence>
<dbReference type="InterPro" id="IPR036864">
    <property type="entry name" value="Zn2-C6_fun-type_DNA-bd_sf"/>
</dbReference>
<protein>
    <recommendedName>
        <fullName evidence="7">Zn(2)-C6 fungal-type domain-containing protein</fullName>
    </recommendedName>
</protein>
<dbReference type="OrthoDB" id="2593732at2759"/>
<evidence type="ECO:0000313" key="9">
    <source>
        <dbReference type="Proteomes" id="UP000053958"/>
    </source>
</evidence>
<dbReference type="RefSeq" id="XP_013327606.1">
    <property type="nucleotide sequence ID" value="XM_013472152.1"/>
</dbReference>
<dbReference type="Pfam" id="PF00172">
    <property type="entry name" value="Zn_clus"/>
    <property type="match status" value="1"/>
</dbReference>
<dbReference type="EMBL" id="LASV01000213">
    <property type="protein sequence ID" value="KKA20994.1"/>
    <property type="molecule type" value="Genomic_DNA"/>
</dbReference>
<dbReference type="Pfam" id="PF11951">
    <property type="entry name" value="Fungal_trans_2"/>
    <property type="match status" value="1"/>
</dbReference>
<comment type="caution">
    <text evidence="8">The sequence shown here is derived from an EMBL/GenBank/DDBJ whole genome shotgun (WGS) entry which is preliminary data.</text>
</comment>
<evidence type="ECO:0000256" key="4">
    <source>
        <dbReference type="ARBA" id="ARBA00023125"/>
    </source>
</evidence>
<dbReference type="InterPro" id="IPR001138">
    <property type="entry name" value="Zn2Cys6_DnaBD"/>
</dbReference>
<sequence length="629" mass="70062">MARRVGCLAAVTGCVPWAPWGRTLRLYDAVQPPALAAGLKYEASSPPDRSGLPDQSLAAMSQGSDVAVVKKRTRASRPKVRTGCITCKVRHKKCDETRPYCLRCTSTGRKCDGYQQLPTKNRSTNTAAVAAAVESSYAPSVVQRRTPPMAASSFLPSDSSYMPPVDAYATPLLHSSIPANPWDLTDRERRYLDFFLTHTAVQCAGYFHDDFWCRLVPQASEVDPAIRHAAIALGALHRNFESMAFDKTLRDDAFPLQQCNKAIALLRHQLASGNRRMETTLVTCILLISFAFLQGDAITANSHYHVGVRLLREWQQSGMLGSGSTYSTLVKLFARMELYLSTFASMDDDDVFAAVAGDEEPVRMSLGSIDIPAHMDSLDQASSLLFSLIRHAMQNEQRRLCRSPQARQLGDDVRAEVASKLEQWNRALNIFLEHHALSLSAKETRTVIVLQLWSETAYIMNAAHDRTSEMQFDAFEQRFRRLVRLAEALLEPGCLRGGVRTTSAAAAAAAAAGIPTFSVETGVIPPLFYCGYKCRNWSIRREALALLRRWQRQEGMWQTPGAAIILDRLIAIESEDLSPGETVPESARILTAQIKLLPSNPHIRLRYCRSMNPDGTKNWQTEWLSQHIY</sequence>
<organism evidence="8 9">
    <name type="scientific">Rasamsonia emersonii (strain ATCC 16479 / CBS 393.64 / IMI 116815)</name>
    <dbReference type="NCBI Taxonomy" id="1408163"/>
    <lineage>
        <taxon>Eukaryota</taxon>
        <taxon>Fungi</taxon>
        <taxon>Dikarya</taxon>
        <taxon>Ascomycota</taxon>
        <taxon>Pezizomycotina</taxon>
        <taxon>Eurotiomycetes</taxon>
        <taxon>Eurotiomycetidae</taxon>
        <taxon>Eurotiales</taxon>
        <taxon>Trichocomaceae</taxon>
        <taxon>Rasamsonia</taxon>
    </lineage>
</organism>
<keyword evidence="1" id="KW-0479">Metal-binding</keyword>
<evidence type="ECO:0000256" key="6">
    <source>
        <dbReference type="ARBA" id="ARBA00023242"/>
    </source>
</evidence>
<evidence type="ECO:0000313" key="8">
    <source>
        <dbReference type="EMBL" id="KKA20994.1"/>
    </source>
</evidence>
<dbReference type="GO" id="GO:0008270">
    <property type="term" value="F:zinc ion binding"/>
    <property type="evidence" value="ECO:0007669"/>
    <property type="project" value="InterPro"/>
</dbReference>
<dbReference type="InterPro" id="IPR021858">
    <property type="entry name" value="Fun_TF"/>
</dbReference>
<name>A0A0F4YRX2_RASE3</name>
<dbReference type="PANTHER" id="PTHR36206:SF12">
    <property type="entry name" value="ASPERCRYPTIN BIOSYNTHESIS CLUSTER-SPECIFIC TRANSCRIPTION REGULATOR ATNN-RELATED"/>
    <property type="match status" value="1"/>
</dbReference>
<evidence type="ECO:0000256" key="1">
    <source>
        <dbReference type="ARBA" id="ARBA00022723"/>
    </source>
</evidence>
<dbReference type="GO" id="GO:0000981">
    <property type="term" value="F:DNA-binding transcription factor activity, RNA polymerase II-specific"/>
    <property type="evidence" value="ECO:0007669"/>
    <property type="project" value="InterPro"/>
</dbReference>
<dbReference type="GeneID" id="25317340"/>
<dbReference type="CDD" id="cd00067">
    <property type="entry name" value="GAL4"/>
    <property type="match status" value="1"/>
</dbReference>
<dbReference type="PROSITE" id="PS50048">
    <property type="entry name" value="ZN2_CY6_FUNGAL_2"/>
    <property type="match status" value="1"/>
</dbReference>
<proteinExistence type="predicted"/>
<keyword evidence="3" id="KW-0805">Transcription regulation</keyword>
<evidence type="ECO:0000256" key="2">
    <source>
        <dbReference type="ARBA" id="ARBA00022833"/>
    </source>
</evidence>
<dbReference type="SUPFAM" id="SSF57701">
    <property type="entry name" value="Zn2/Cys6 DNA-binding domain"/>
    <property type="match status" value="1"/>
</dbReference>
<gene>
    <name evidence="8" type="ORF">T310_4993</name>
</gene>
<keyword evidence="5" id="KW-0804">Transcription</keyword>
<evidence type="ECO:0000256" key="3">
    <source>
        <dbReference type="ARBA" id="ARBA00023015"/>
    </source>
</evidence>
<keyword evidence="2" id="KW-0862">Zinc</keyword>
<accession>A0A0F4YRX2</accession>
<dbReference type="PANTHER" id="PTHR36206">
    <property type="entry name" value="ASPERCRYPTIN BIOSYNTHESIS CLUSTER-SPECIFIC TRANSCRIPTION REGULATOR ATNN-RELATED"/>
    <property type="match status" value="1"/>
</dbReference>
<keyword evidence="6" id="KW-0539">Nucleus</keyword>
<keyword evidence="9" id="KW-1185">Reference proteome</keyword>
<dbReference type="PROSITE" id="PS00463">
    <property type="entry name" value="ZN2_CY6_FUNGAL_1"/>
    <property type="match status" value="1"/>
</dbReference>
<reference evidence="8 9" key="1">
    <citation type="submission" date="2015-04" db="EMBL/GenBank/DDBJ databases">
        <authorList>
            <person name="Heijne W.H."/>
            <person name="Fedorova N.D."/>
            <person name="Nierman W.C."/>
            <person name="Vollebregt A.W."/>
            <person name="Zhao Z."/>
            <person name="Wu L."/>
            <person name="Kumar M."/>
            <person name="Stam H."/>
            <person name="van den Berg M.A."/>
            <person name="Pel H.J."/>
        </authorList>
    </citation>
    <scope>NUCLEOTIDE SEQUENCE [LARGE SCALE GENOMIC DNA]</scope>
    <source>
        <strain evidence="8 9">CBS 393.64</strain>
    </source>
</reference>
<dbReference type="GO" id="GO:0003677">
    <property type="term" value="F:DNA binding"/>
    <property type="evidence" value="ECO:0007669"/>
    <property type="project" value="UniProtKB-KW"/>
</dbReference>
<evidence type="ECO:0000259" key="7">
    <source>
        <dbReference type="PROSITE" id="PS50048"/>
    </source>
</evidence>
<dbReference type="Proteomes" id="UP000053958">
    <property type="component" value="Unassembled WGS sequence"/>
</dbReference>
<dbReference type="AlphaFoldDB" id="A0A0F4YRX2"/>
<dbReference type="STRING" id="1408163.A0A0F4YRX2"/>